<dbReference type="Pfam" id="PF04082">
    <property type="entry name" value="Fungal_trans"/>
    <property type="match status" value="1"/>
</dbReference>
<comment type="caution">
    <text evidence="8">The sequence shown here is derived from an EMBL/GenBank/DDBJ whole genome shotgun (WGS) entry which is preliminary data.</text>
</comment>
<dbReference type="InterPro" id="IPR036864">
    <property type="entry name" value="Zn2-C6_fun-type_DNA-bd_sf"/>
</dbReference>
<keyword evidence="3" id="KW-0238">DNA-binding</keyword>
<dbReference type="Proteomes" id="UP000760494">
    <property type="component" value="Unassembled WGS sequence"/>
</dbReference>
<dbReference type="GO" id="GO:0000978">
    <property type="term" value="F:RNA polymerase II cis-regulatory region sequence-specific DNA binding"/>
    <property type="evidence" value="ECO:0007669"/>
    <property type="project" value="TreeGrafter"/>
</dbReference>
<dbReference type="Pfam" id="PF00172">
    <property type="entry name" value="Zn_clus"/>
    <property type="match status" value="1"/>
</dbReference>
<evidence type="ECO:0000256" key="3">
    <source>
        <dbReference type="ARBA" id="ARBA00023125"/>
    </source>
</evidence>
<dbReference type="GO" id="GO:0005634">
    <property type="term" value="C:nucleus"/>
    <property type="evidence" value="ECO:0007669"/>
    <property type="project" value="TreeGrafter"/>
</dbReference>
<dbReference type="Gene3D" id="4.10.240.10">
    <property type="entry name" value="Zn(2)-C6 fungal-type DNA-binding domain"/>
    <property type="match status" value="1"/>
</dbReference>
<dbReference type="AlphaFoldDB" id="A0A9Q9RUC8"/>
<dbReference type="PROSITE" id="PS50048">
    <property type="entry name" value="ZN2_CY6_FUNGAL_2"/>
    <property type="match status" value="1"/>
</dbReference>
<feature type="domain" description="Zn(2)-C6 fungal-type" evidence="7">
    <location>
        <begin position="41"/>
        <end position="71"/>
    </location>
</feature>
<evidence type="ECO:0000256" key="2">
    <source>
        <dbReference type="ARBA" id="ARBA00023015"/>
    </source>
</evidence>
<dbReference type="PROSITE" id="PS00463">
    <property type="entry name" value="ZN2_CY6_FUNGAL_1"/>
    <property type="match status" value="1"/>
</dbReference>
<dbReference type="SUPFAM" id="SSF57701">
    <property type="entry name" value="Zn2/Cys6 DNA-binding domain"/>
    <property type="match status" value="1"/>
</dbReference>
<protein>
    <recommendedName>
        <fullName evidence="7">Zn(2)-C6 fungal-type domain-containing protein</fullName>
    </recommendedName>
</protein>
<dbReference type="GO" id="GO:0000981">
    <property type="term" value="F:DNA-binding transcription factor activity, RNA polymerase II-specific"/>
    <property type="evidence" value="ECO:0007669"/>
    <property type="project" value="InterPro"/>
</dbReference>
<dbReference type="InterPro" id="IPR051127">
    <property type="entry name" value="Fungal_SecMet_Regulators"/>
</dbReference>
<evidence type="ECO:0000259" key="7">
    <source>
        <dbReference type="PROSITE" id="PS50048"/>
    </source>
</evidence>
<proteinExistence type="predicted"/>
<dbReference type="PANTHER" id="PTHR47424">
    <property type="entry name" value="REGULATORY PROTEIN GAL4"/>
    <property type="match status" value="1"/>
</dbReference>
<organism evidence="8 9">
    <name type="scientific">Fusarium fujikuroi</name>
    <name type="common">Bakanae and foot rot disease fungus</name>
    <name type="synonym">Gibberella fujikuroi</name>
    <dbReference type="NCBI Taxonomy" id="5127"/>
    <lineage>
        <taxon>Eukaryota</taxon>
        <taxon>Fungi</taxon>
        <taxon>Dikarya</taxon>
        <taxon>Ascomycota</taxon>
        <taxon>Pezizomycotina</taxon>
        <taxon>Sordariomycetes</taxon>
        <taxon>Hypocreomycetidae</taxon>
        <taxon>Hypocreales</taxon>
        <taxon>Nectriaceae</taxon>
        <taxon>Fusarium</taxon>
        <taxon>Fusarium fujikuroi species complex</taxon>
    </lineage>
</organism>
<dbReference type="GO" id="GO:0008270">
    <property type="term" value="F:zinc ion binding"/>
    <property type="evidence" value="ECO:0007669"/>
    <property type="project" value="InterPro"/>
</dbReference>
<dbReference type="GO" id="GO:0006351">
    <property type="term" value="P:DNA-templated transcription"/>
    <property type="evidence" value="ECO:0007669"/>
    <property type="project" value="InterPro"/>
</dbReference>
<evidence type="ECO:0000256" key="1">
    <source>
        <dbReference type="ARBA" id="ARBA00022723"/>
    </source>
</evidence>
<dbReference type="PANTHER" id="PTHR47424:SF3">
    <property type="entry name" value="REGULATORY PROTEIN GAL4"/>
    <property type="match status" value="1"/>
</dbReference>
<reference evidence="8" key="1">
    <citation type="submission" date="2019-05" db="EMBL/GenBank/DDBJ databases">
        <authorList>
            <person name="Piombo E."/>
        </authorList>
    </citation>
    <scope>NUCLEOTIDE SEQUENCE</scope>
    <source>
        <strain evidence="8">C2S</strain>
    </source>
</reference>
<sequence length="747" mass="83621">MDMQPSPRNNGSGSLESDLARKRDHSGADMPAPKRQRTILACNRCRARKVKCDGGYPSCFHCQDTDARCEYRTPHREQQEAIPDNTLILEQRLKALEDTVQRLRKTSCSTAEESDESDTPELVIQDLPEDFTQVQYLCSSSAQDGIGSTGEEFYGPSSNIFYLRQILGEVDSTTLSSFRGMDSKISEFIKPECSPPAAVFHMESVPVAKHTDNEGLYVLPPDHATRSLVELFFRDYGSMNPFLDKATFFHTHVDPIYKSTLPPDASKLALLDMVLAIATASSIDSITPTTRRFLISRLFFERSKSLLSKDDLACGNLEQVQSYLLMSQYLQSTDRCSDSWSTYSMAVQKALRQGLHNVDYLAKDFAAEREAKRRTWQLCLFMDSAFSMHFGRPSLLGPYVQRADYFVNQPLPASAPRPSPLDNWPGEKSSTFFYLSFKLYAILGQIVNTEYFQSPKPLDLSRFMDIIASIACMSQKLDEWLDSLPEEWRAAIIDSSAAPVDEANSQNNLYRVLGLRYHNVRLMLHRPALVLVLSAVGKLANSNDITPTSRRQILMFSRPSLETSIDSAEAIVATINAFEGGKPGPGMWWTLIQIVYNAALTCFALICLQTRDAAFGGSQAAFKARVYVDLARQAFCKLVPDHPAVERASSFLRHIARLFDHIGAVFPDLLDNFSLIDEFSPNVVQQNVSTVLIDSVLNIPLSQADTEYLGPESFPFDFSMFEHLDDPLFTNHQSTSEGDTDVGIAIN</sequence>
<accession>A0A9Q9RUC8</accession>
<keyword evidence="2" id="KW-0805">Transcription regulation</keyword>
<keyword evidence="4" id="KW-0804">Transcription</keyword>
<keyword evidence="1" id="KW-0479">Metal-binding</keyword>
<evidence type="ECO:0000313" key="9">
    <source>
        <dbReference type="Proteomes" id="UP000760494"/>
    </source>
</evidence>
<gene>
    <name evidence="8" type="ORF">C2S_10455</name>
</gene>
<dbReference type="EMBL" id="CABFJX010000384">
    <property type="protein sequence ID" value="VTT76580.1"/>
    <property type="molecule type" value="Genomic_DNA"/>
</dbReference>
<evidence type="ECO:0000256" key="4">
    <source>
        <dbReference type="ARBA" id="ARBA00023163"/>
    </source>
</evidence>
<dbReference type="InterPro" id="IPR007219">
    <property type="entry name" value="XnlR_reg_dom"/>
</dbReference>
<feature type="region of interest" description="Disordered" evidence="6">
    <location>
        <begin position="1"/>
        <end position="33"/>
    </location>
</feature>
<dbReference type="CDD" id="cd12148">
    <property type="entry name" value="fungal_TF_MHR"/>
    <property type="match status" value="1"/>
</dbReference>
<dbReference type="CDD" id="cd00067">
    <property type="entry name" value="GAL4"/>
    <property type="match status" value="1"/>
</dbReference>
<feature type="compositionally biased region" description="Polar residues" evidence="6">
    <location>
        <begin position="1"/>
        <end position="15"/>
    </location>
</feature>
<feature type="compositionally biased region" description="Basic and acidic residues" evidence="6">
    <location>
        <begin position="18"/>
        <end position="27"/>
    </location>
</feature>
<dbReference type="SMART" id="SM00906">
    <property type="entry name" value="Fungal_trans"/>
    <property type="match status" value="1"/>
</dbReference>
<dbReference type="InterPro" id="IPR001138">
    <property type="entry name" value="Zn2Cys6_DnaBD"/>
</dbReference>
<evidence type="ECO:0000313" key="8">
    <source>
        <dbReference type="EMBL" id="VTT76580.1"/>
    </source>
</evidence>
<evidence type="ECO:0000256" key="5">
    <source>
        <dbReference type="ARBA" id="ARBA00023242"/>
    </source>
</evidence>
<dbReference type="SMART" id="SM00066">
    <property type="entry name" value="GAL4"/>
    <property type="match status" value="1"/>
</dbReference>
<dbReference type="GO" id="GO:0000435">
    <property type="term" value="P:positive regulation of transcription from RNA polymerase II promoter by galactose"/>
    <property type="evidence" value="ECO:0007669"/>
    <property type="project" value="TreeGrafter"/>
</dbReference>
<keyword evidence="5" id="KW-0539">Nucleus</keyword>
<evidence type="ECO:0000256" key="6">
    <source>
        <dbReference type="SAM" id="MobiDB-lite"/>
    </source>
</evidence>
<name>A0A9Q9RUC8_FUSFU</name>